<dbReference type="Proteomes" id="UP000463051">
    <property type="component" value="Unassembled WGS sequence"/>
</dbReference>
<proteinExistence type="predicted"/>
<dbReference type="GO" id="GO:0005829">
    <property type="term" value="C:cytosol"/>
    <property type="evidence" value="ECO:0007669"/>
    <property type="project" value="TreeGrafter"/>
</dbReference>
<name>A0A7X2H4W7_9BACL</name>
<gene>
    <name evidence="3" type="ORF">GJB61_07065</name>
</gene>
<keyword evidence="1" id="KW-0560">Oxidoreductase</keyword>
<dbReference type="InterPro" id="IPR036812">
    <property type="entry name" value="NAD(P)_OxRdtase_dom_sf"/>
</dbReference>
<sequence length="345" mass="37836">MDYRILGRTGLKVSSYSLGTGSFGWWGNSNEEECIQIVDQALAEGINLIDTADVYSAGVSEEIVGKALKGRRNEVVLATKVGMSMGNGLNQSGNSRLWIKQEVENSLRRLQTDHIDLYQLHRPDPQTDIEETLSVLTELIQEGKIRYIGSSTFQAWQIAEAQAVSEQHNLARFASEQPPYSILNRAIEFDVLEATRKYGMGVLVWSPLSGGLLTGKYSKGQAASSDSRATRFKGNTLGDVVDPTREENRLKFDVINRLQKVADDAGMTLAHLAVAFTQAHPSITSTIIGPRTLGQLQDTLKGVGIRLSADILDAMDSIVAPGLTLDELERGWAPDWMNAASRRLS</sequence>
<organism evidence="3 4">
    <name type="scientific">Paenibacillus monticola</name>
    <dbReference type="NCBI Taxonomy" id="2666075"/>
    <lineage>
        <taxon>Bacteria</taxon>
        <taxon>Bacillati</taxon>
        <taxon>Bacillota</taxon>
        <taxon>Bacilli</taxon>
        <taxon>Bacillales</taxon>
        <taxon>Paenibacillaceae</taxon>
        <taxon>Paenibacillus</taxon>
    </lineage>
</organism>
<dbReference type="InterPro" id="IPR050523">
    <property type="entry name" value="AKR_Detox_Biosynth"/>
</dbReference>
<accession>A0A7X2H4W7</accession>
<dbReference type="Pfam" id="PF00248">
    <property type="entry name" value="Aldo_ket_red"/>
    <property type="match status" value="1"/>
</dbReference>
<evidence type="ECO:0000259" key="2">
    <source>
        <dbReference type="Pfam" id="PF00248"/>
    </source>
</evidence>
<evidence type="ECO:0000313" key="4">
    <source>
        <dbReference type="Proteomes" id="UP000463051"/>
    </source>
</evidence>
<dbReference type="EMBL" id="WJXB01000002">
    <property type="protein sequence ID" value="MRN52758.1"/>
    <property type="molecule type" value="Genomic_DNA"/>
</dbReference>
<dbReference type="GO" id="GO:0016491">
    <property type="term" value="F:oxidoreductase activity"/>
    <property type="evidence" value="ECO:0007669"/>
    <property type="project" value="UniProtKB-KW"/>
</dbReference>
<protein>
    <submittedName>
        <fullName evidence="3">Aldo/keto reductase</fullName>
    </submittedName>
</protein>
<dbReference type="PRINTS" id="PR00069">
    <property type="entry name" value="ALDKETRDTASE"/>
</dbReference>
<dbReference type="PANTHER" id="PTHR43364">
    <property type="entry name" value="NADH-SPECIFIC METHYLGLYOXAL REDUCTASE-RELATED"/>
    <property type="match status" value="1"/>
</dbReference>
<dbReference type="RefSeq" id="WP_154117743.1">
    <property type="nucleotide sequence ID" value="NZ_WJXB01000002.1"/>
</dbReference>
<dbReference type="AlphaFoldDB" id="A0A7X2H4W7"/>
<evidence type="ECO:0000313" key="3">
    <source>
        <dbReference type="EMBL" id="MRN52758.1"/>
    </source>
</evidence>
<dbReference type="PANTHER" id="PTHR43364:SF4">
    <property type="entry name" value="NAD(P)-LINKED OXIDOREDUCTASE SUPERFAMILY PROTEIN"/>
    <property type="match status" value="1"/>
</dbReference>
<comment type="caution">
    <text evidence="3">The sequence shown here is derived from an EMBL/GenBank/DDBJ whole genome shotgun (WGS) entry which is preliminary data.</text>
</comment>
<keyword evidence="4" id="KW-1185">Reference proteome</keyword>
<feature type="domain" description="NADP-dependent oxidoreductase" evidence="2">
    <location>
        <begin position="18"/>
        <end position="319"/>
    </location>
</feature>
<dbReference type="Gene3D" id="3.20.20.100">
    <property type="entry name" value="NADP-dependent oxidoreductase domain"/>
    <property type="match status" value="1"/>
</dbReference>
<dbReference type="SUPFAM" id="SSF51430">
    <property type="entry name" value="NAD(P)-linked oxidoreductase"/>
    <property type="match status" value="1"/>
</dbReference>
<evidence type="ECO:0000256" key="1">
    <source>
        <dbReference type="ARBA" id="ARBA00023002"/>
    </source>
</evidence>
<reference evidence="3 4" key="1">
    <citation type="submission" date="2019-11" db="EMBL/GenBank/DDBJ databases">
        <title>Paenibacillus monticola sp. nov., a novel PGPR strain isolated from mountain sample in China.</title>
        <authorList>
            <person name="Zhao Q."/>
            <person name="Li H.-P."/>
            <person name="Zhang J.-L."/>
        </authorList>
    </citation>
    <scope>NUCLEOTIDE SEQUENCE [LARGE SCALE GENOMIC DNA]</scope>
    <source>
        <strain evidence="3 4">LC-T2</strain>
    </source>
</reference>
<dbReference type="FunFam" id="3.20.20.100:FF:000004">
    <property type="entry name" value="Oxidoreductase, aldo/keto reductase"/>
    <property type="match status" value="1"/>
</dbReference>
<dbReference type="InterPro" id="IPR020471">
    <property type="entry name" value="AKR"/>
</dbReference>
<dbReference type="InterPro" id="IPR023210">
    <property type="entry name" value="NADP_OxRdtase_dom"/>
</dbReference>